<protein>
    <recommendedName>
        <fullName evidence="3">AroM protein</fullName>
    </recommendedName>
</protein>
<dbReference type="AlphaFoldDB" id="A0A5E4VWT0"/>
<dbReference type="EMBL" id="CABPSI010000003">
    <property type="protein sequence ID" value="VVE15976.1"/>
    <property type="molecule type" value="Genomic_DNA"/>
</dbReference>
<dbReference type="NCBIfam" id="NF007788">
    <property type="entry name" value="PRK10481.1"/>
    <property type="match status" value="1"/>
</dbReference>
<proteinExistence type="predicted"/>
<accession>A0A5E4VWT0</accession>
<sequence>MRQHKLGTLTIGQAPRADITPILDAHLPADVPVVHMGVLDGLDRDAIDAAFAPQAANGVLISRLLSGDSVELDKPAIQRALQAKLDALEVLGCTVILILCTGEFEGLACRHAWLVEPDRIVPPAAAALAGERQVGIVVPLAGQIESEFHKWGALQRPPICAAASPYATGAEGDKALGSAALTLREQGAEILVLDCMGFVERHRDIAQTASNLPVVLSNSLVASLTATLV</sequence>
<dbReference type="InterPro" id="IPR010843">
    <property type="entry name" value="Uncharacterised_AroM"/>
</dbReference>
<evidence type="ECO:0000313" key="1">
    <source>
        <dbReference type="EMBL" id="VVE15976.1"/>
    </source>
</evidence>
<organism evidence="1 2">
    <name type="scientific">Pandoraea iniqua</name>
    <dbReference type="NCBI Taxonomy" id="2508288"/>
    <lineage>
        <taxon>Bacteria</taxon>
        <taxon>Pseudomonadati</taxon>
        <taxon>Pseudomonadota</taxon>
        <taxon>Betaproteobacteria</taxon>
        <taxon>Burkholderiales</taxon>
        <taxon>Burkholderiaceae</taxon>
        <taxon>Pandoraea</taxon>
    </lineage>
</organism>
<name>A0A5E4VWT0_9BURK</name>
<dbReference type="Pfam" id="PF07302">
    <property type="entry name" value="AroM"/>
    <property type="match status" value="1"/>
</dbReference>
<evidence type="ECO:0008006" key="3">
    <source>
        <dbReference type="Google" id="ProtNLM"/>
    </source>
</evidence>
<evidence type="ECO:0000313" key="2">
    <source>
        <dbReference type="Proteomes" id="UP000333828"/>
    </source>
</evidence>
<gene>
    <name evidence="1" type="ORF">PIN31115_02875</name>
</gene>
<keyword evidence="2" id="KW-1185">Reference proteome</keyword>
<reference evidence="1 2" key="1">
    <citation type="submission" date="2019-08" db="EMBL/GenBank/DDBJ databases">
        <authorList>
            <person name="Peeters C."/>
        </authorList>
    </citation>
    <scope>NUCLEOTIDE SEQUENCE [LARGE SCALE GENOMIC DNA]</scope>
    <source>
        <strain evidence="1 2">LMG 31115</strain>
    </source>
</reference>
<dbReference type="RefSeq" id="WP_150684605.1">
    <property type="nucleotide sequence ID" value="NZ_CABPSI010000003.1"/>
</dbReference>
<dbReference type="Proteomes" id="UP000333828">
    <property type="component" value="Unassembled WGS sequence"/>
</dbReference>